<dbReference type="InterPro" id="IPR005651">
    <property type="entry name" value="Trm112-like"/>
</dbReference>
<accession>A0A0M9AGF8</accession>
<reference evidence="1 3" key="1">
    <citation type="submission" date="2015-08" db="EMBL/GenBank/DDBJ databases">
        <title>Genomes of Isolates from Cabo Rojo, PR.</title>
        <authorList>
            <person name="Sanchez-Nieves R.L."/>
            <person name="Montalvo-Rodriguez R."/>
        </authorList>
    </citation>
    <scope>NUCLEOTIDE SEQUENCE [LARGE SCALE GENOMIC DNA]</scope>
    <source>
        <strain evidence="1 3">SL3</strain>
    </source>
</reference>
<dbReference type="Pfam" id="PF03966">
    <property type="entry name" value="Trm112p"/>
    <property type="match status" value="1"/>
</dbReference>
<dbReference type="EMBL" id="LIUF01000009">
    <property type="protein sequence ID" value="KOX91537.1"/>
    <property type="molecule type" value="Genomic_DNA"/>
</dbReference>
<dbReference type="SUPFAM" id="SSF158997">
    <property type="entry name" value="Trm112p-like"/>
    <property type="match status" value="1"/>
</dbReference>
<dbReference type="Proteomes" id="UP000037729">
    <property type="component" value="Unassembled WGS sequence"/>
</dbReference>
<dbReference type="STRING" id="1705562.AMS69_18140"/>
<dbReference type="AlphaFoldDB" id="A0A0M9AGF8"/>
<dbReference type="PANTHER" id="PTHR33505:SF4">
    <property type="entry name" value="PROTEIN PREY, MITOCHONDRIAL"/>
    <property type="match status" value="1"/>
</dbReference>
<organism evidence="1 3">
    <name type="scientific">Haloarcula rubripromontorii</name>
    <dbReference type="NCBI Taxonomy" id="1705562"/>
    <lineage>
        <taxon>Archaea</taxon>
        <taxon>Methanobacteriati</taxon>
        <taxon>Methanobacteriota</taxon>
        <taxon>Stenosarchaea group</taxon>
        <taxon>Halobacteria</taxon>
        <taxon>Halobacteriales</taxon>
        <taxon>Haloarculaceae</taxon>
        <taxon>Haloarcula</taxon>
    </lineage>
</organism>
<comment type="caution">
    <text evidence="1">The sequence shown here is derived from an EMBL/GenBank/DDBJ whole genome shotgun (WGS) entry which is preliminary data.</text>
</comment>
<dbReference type="Gene3D" id="2.20.25.10">
    <property type="match status" value="1"/>
</dbReference>
<dbReference type="RefSeq" id="WP_053969444.1">
    <property type="nucleotide sequence ID" value="NZ_JAWJXX010000004.1"/>
</dbReference>
<reference evidence="2" key="2">
    <citation type="submission" date="2019-12" db="EMBL/GenBank/DDBJ databases">
        <title>The whole-genome sequencing of Haloarcula japonica strain pws8.</title>
        <authorList>
            <person name="Verma D.K."/>
            <person name="Gopal K."/>
            <person name="Prasad E.S."/>
        </authorList>
    </citation>
    <scope>NUCLEOTIDE SEQUENCE</scope>
    <source>
        <strain evidence="2">Pws8</strain>
    </source>
</reference>
<name>A0A0M9AGF8_9EURY</name>
<dbReference type="NCBIfam" id="NF038101">
    <property type="entry name" value="Trm112_arch"/>
    <property type="match status" value="1"/>
</dbReference>
<dbReference type="OrthoDB" id="6467at2157"/>
<evidence type="ECO:0000313" key="1">
    <source>
        <dbReference type="EMBL" id="KOX91537.1"/>
    </source>
</evidence>
<keyword evidence="3" id="KW-1185">Reference proteome</keyword>
<dbReference type="PANTHER" id="PTHR33505">
    <property type="entry name" value="ZGC:162634"/>
    <property type="match status" value="1"/>
</dbReference>
<proteinExistence type="predicted"/>
<dbReference type="Proteomes" id="UP000610611">
    <property type="component" value="Unassembled WGS sequence"/>
</dbReference>
<dbReference type="PATRIC" id="fig|1705562.3.peg.894"/>
<evidence type="ECO:0000313" key="3">
    <source>
        <dbReference type="Proteomes" id="UP000037729"/>
    </source>
</evidence>
<gene>
    <name evidence="1" type="ORF">AMS69_18140</name>
    <name evidence="2" type="ORF">GOC83_08990</name>
</gene>
<sequence>MKEDLMEIICCPLDKHDLDLEVTERDDGEILSGELVCTECGETFPIEDGIPNLLPPDMRDEAPA</sequence>
<dbReference type="EMBL" id="WOWB01000001">
    <property type="protein sequence ID" value="NLV06262.1"/>
    <property type="molecule type" value="Genomic_DNA"/>
</dbReference>
<evidence type="ECO:0000313" key="2">
    <source>
        <dbReference type="EMBL" id="NLV06262.1"/>
    </source>
</evidence>
<protein>
    <submittedName>
        <fullName evidence="2">Trm112 family protein</fullName>
    </submittedName>
</protein>